<dbReference type="InParanoid" id="A0A077ZPT2"/>
<dbReference type="AlphaFoldDB" id="A0A077ZPT2"/>
<name>A0A077ZPT2_STYLE</name>
<reference evidence="3 4" key="1">
    <citation type="submission" date="2014-06" db="EMBL/GenBank/DDBJ databases">
        <authorList>
            <person name="Swart Estienne"/>
        </authorList>
    </citation>
    <scope>NUCLEOTIDE SEQUENCE [LARGE SCALE GENOMIC DNA]</scope>
    <source>
        <strain evidence="3 4">130c</strain>
    </source>
</reference>
<dbReference type="EMBL" id="CCKQ01000402">
    <property type="protein sequence ID" value="CDW71469.1"/>
    <property type="molecule type" value="Genomic_DNA"/>
</dbReference>
<keyword evidence="1" id="KW-0175">Coiled coil</keyword>
<evidence type="ECO:0000256" key="2">
    <source>
        <dbReference type="SAM" id="MobiDB-lite"/>
    </source>
</evidence>
<evidence type="ECO:0000256" key="1">
    <source>
        <dbReference type="SAM" id="Coils"/>
    </source>
</evidence>
<gene>
    <name evidence="3" type="primary">Contig15333.g16346</name>
    <name evidence="3" type="ORF">STYLEM_414</name>
</gene>
<proteinExistence type="predicted"/>
<dbReference type="Proteomes" id="UP000039865">
    <property type="component" value="Unassembled WGS sequence"/>
</dbReference>
<feature type="region of interest" description="Disordered" evidence="2">
    <location>
        <begin position="272"/>
        <end position="306"/>
    </location>
</feature>
<feature type="coiled-coil region" evidence="1">
    <location>
        <begin position="194"/>
        <end position="228"/>
    </location>
</feature>
<evidence type="ECO:0000313" key="4">
    <source>
        <dbReference type="Proteomes" id="UP000039865"/>
    </source>
</evidence>
<evidence type="ECO:0000313" key="3">
    <source>
        <dbReference type="EMBL" id="CDW71469.1"/>
    </source>
</evidence>
<organism evidence="3 4">
    <name type="scientific">Stylonychia lemnae</name>
    <name type="common">Ciliate</name>
    <dbReference type="NCBI Taxonomy" id="5949"/>
    <lineage>
        <taxon>Eukaryota</taxon>
        <taxon>Sar</taxon>
        <taxon>Alveolata</taxon>
        <taxon>Ciliophora</taxon>
        <taxon>Intramacronucleata</taxon>
        <taxon>Spirotrichea</taxon>
        <taxon>Stichotrichia</taxon>
        <taxon>Sporadotrichida</taxon>
        <taxon>Oxytrichidae</taxon>
        <taxon>Stylonychinae</taxon>
        <taxon>Stylonychia</taxon>
    </lineage>
</organism>
<feature type="compositionally biased region" description="Low complexity" evidence="2">
    <location>
        <begin position="273"/>
        <end position="300"/>
    </location>
</feature>
<protein>
    <submittedName>
        <fullName evidence="3">Uncharacterized protein</fullName>
    </submittedName>
</protein>
<dbReference type="OrthoDB" id="10663656at2759"/>
<keyword evidence="4" id="KW-1185">Reference proteome</keyword>
<sequence length="546" mass="64340">MEFVEPNIANSDGQRSDYRYEMNLFRCDSESTPFYTAKNTQKDDKSSVYQSNVNFDDQRNFNEQEIEDFFGVDYQEMQRIVQVSQKYLNNVKLIMDEEKAVPSPVKIDALRCNAEWSSQKLRTNAQKPIRIEFQFSRVSQCIKDHLTNEVIEEADVEDWIETLSRQNNDNCIIDGVASRKIVGFTCFYRQNNRMLQEKEDFQKVQETLEQLQGKIASARSESMSSQQKQMQMAKKYEEQALIGMILMKFQKPTDSDFPETLKHLPVFWPFKKSQPTTQDQTPQSSQSNTPLQSSVQSQQHQQHEINKDDLEKQMQAQEKVLKEKALKSQVAKIIFLGVVPQCKRSGIGTLIYKKCLHIVENQFPNCILLYYLKNPDFLSSNFRSIQGFLVRNHFKILNESRQLGETISDKTVFYYNITSLQMEQKYSMNGLFAEFIKVLCKNPLALCHREGQKKLKKELKRVKHKYENQDFEEDDVEEFKTEQDRQESDQLAQRNNNQNNQIQFNNYQQVGLNRYPQRDVFEINDNHLEIMDIVKQQRQHNLDNQI</sequence>
<accession>A0A077ZPT2</accession>